<dbReference type="RefSeq" id="WP_378287197.1">
    <property type="nucleotide sequence ID" value="NZ_JBHSON010000067.1"/>
</dbReference>
<name>A0ABW1ACL3_9ACTN</name>
<evidence type="ECO:0000259" key="1">
    <source>
        <dbReference type="Pfam" id="PF01370"/>
    </source>
</evidence>
<organism evidence="2 3">
    <name type="scientific">Actinomadura rugatobispora</name>
    <dbReference type="NCBI Taxonomy" id="1994"/>
    <lineage>
        <taxon>Bacteria</taxon>
        <taxon>Bacillati</taxon>
        <taxon>Actinomycetota</taxon>
        <taxon>Actinomycetes</taxon>
        <taxon>Streptosporangiales</taxon>
        <taxon>Thermomonosporaceae</taxon>
        <taxon>Actinomadura</taxon>
    </lineage>
</organism>
<keyword evidence="3" id="KW-1185">Reference proteome</keyword>
<proteinExistence type="predicted"/>
<evidence type="ECO:0000313" key="2">
    <source>
        <dbReference type="EMBL" id="MFC5751295.1"/>
    </source>
</evidence>
<dbReference type="PANTHER" id="PTHR48079:SF6">
    <property type="entry name" value="NAD(P)-BINDING DOMAIN-CONTAINING PROTEIN-RELATED"/>
    <property type="match status" value="1"/>
</dbReference>
<comment type="caution">
    <text evidence="2">The sequence shown here is derived from an EMBL/GenBank/DDBJ whole genome shotgun (WGS) entry which is preliminary data.</text>
</comment>
<dbReference type="Proteomes" id="UP001596074">
    <property type="component" value="Unassembled WGS sequence"/>
</dbReference>
<dbReference type="PANTHER" id="PTHR48079">
    <property type="entry name" value="PROTEIN YEEZ"/>
    <property type="match status" value="1"/>
</dbReference>
<accession>A0ABW1ACL3</accession>
<dbReference type="Pfam" id="PF01370">
    <property type="entry name" value="Epimerase"/>
    <property type="match status" value="1"/>
</dbReference>
<sequence length="287" mass="30213">MEVGVRYVIIGCGNVGMELARRWRAAGHAVTGTTTSSERVGELRKVCSDVAVLRGSDSAAVAEATRGADAVVLTVSPRLSRSFDAARRVAEYADTLAASARTAVAVHPRVVFTSSTSVYGAGSGSLIDEATPTTDDADASPRNFVAAEEAVLSSPRGAVVRIPDVYGHPRDIDYPARVRFAHEVLGGSVPFAAESLLYRIDHRDAARALEFVVERELTGVYNAVPDATVPPTNAAAFGKICAAEGLPELVYRGEIRTPAVPVTSGRLRAAGFAFAHRVDGGGRAHDR</sequence>
<dbReference type="InterPro" id="IPR001509">
    <property type="entry name" value="Epimerase_deHydtase"/>
</dbReference>
<evidence type="ECO:0000313" key="3">
    <source>
        <dbReference type="Proteomes" id="UP001596074"/>
    </source>
</evidence>
<dbReference type="EMBL" id="JBHSON010000067">
    <property type="protein sequence ID" value="MFC5751295.1"/>
    <property type="molecule type" value="Genomic_DNA"/>
</dbReference>
<reference evidence="3" key="1">
    <citation type="journal article" date="2019" name="Int. J. Syst. Evol. Microbiol.">
        <title>The Global Catalogue of Microorganisms (GCM) 10K type strain sequencing project: providing services to taxonomists for standard genome sequencing and annotation.</title>
        <authorList>
            <consortium name="The Broad Institute Genomics Platform"/>
            <consortium name="The Broad Institute Genome Sequencing Center for Infectious Disease"/>
            <person name="Wu L."/>
            <person name="Ma J."/>
        </authorList>
    </citation>
    <scope>NUCLEOTIDE SEQUENCE [LARGE SCALE GENOMIC DNA]</scope>
    <source>
        <strain evidence="3">KCTC 42087</strain>
    </source>
</reference>
<gene>
    <name evidence="2" type="ORF">ACFPZN_37245</name>
</gene>
<dbReference type="SUPFAM" id="SSF51735">
    <property type="entry name" value="NAD(P)-binding Rossmann-fold domains"/>
    <property type="match status" value="1"/>
</dbReference>
<feature type="domain" description="NAD-dependent epimerase/dehydratase" evidence="1">
    <location>
        <begin position="11"/>
        <end position="138"/>
    </location>
</feature>
<dbReference type="Gene3D" id="3.40.50.720">
    <property type="entry name" value="NAD(P)-binding Rossmann-like Domain"/>
    <property type="match status" value="1"/>
</dbReference>
<dbReference type="InterPro" id="IPR036291">
    <property type="entry name" value="NAD(P)-bd_dom_sf"/>
</dbReference>
<dbReference type="InterPro" id="IPR051783">
    <property type="entry name" value="NAD(P)-dependent_oxidoreduct"/>
</dbReference>
<protein>
    <submittedName>
        <fullName evidence="2">NAD-dependent epimerase/dehydratase family protein</fullName>
    </submittedName>
</protein>